<feature type="transmembrane region" description="Helical" evidence="1">
    <location>
        <begin position="143"/>
        <end position="165"/>
    </location>
</feature>
<comment type="caution">
    <text evidence="2">The sequence shown here is derived from an EMBL/GenBank/DDBJ whole genome shotgun (WGS) entry which is preliminary data.</text>
</comment>
<feature type="transmembrane region" description="Helical" evidence="1">
    <location>
        <begin position="200"/>
        <end position="219"/>
    </location>
</feature>
<gene>
    <name evidence="2" type="ORF">US50_C0022G0004</name>
</gene>
<keyword evidence="1" id="KW-0812">Transmembrane</keyword>
<feature type="transmembrane region" description="Helical" evidence="1">
    <location>
        <begin position="68"/>
        <end position="91"/>
    </location>
</feature>
<feature type="transmembrane region" description="Helical" evidence="1">
    <location>
        <begin position="6"/>
        <end position="26"/>
    </location>
</feature>
<dbReference type="AlphaFoldDB" id="A0A0G0K3J5"/>
<feature type="transmembrane region" description="Helical" evidence="1">
    <location>
        <begin position="103"/>
        <end position="123"/>
    </location>
</feature>
<dbReference type="GO" id="GO:0008233">
    <property type="term" value="F:peptidase activity"/>
    <property type="evidence" value="ECO:0007669"/>
    <property type="project" value="InterPro"/>
</dbReference>
<protein>
    <recommendedName>
        <fullName evidence="4">Protease PrsW</fullName>
    </recommendedName>
</protein>
<dbReference type="Pfam" id="PF13367">
    <property type="entry name" value="PrsW-protease"/>
    <property type="match status" value="1"/>
</dbReference>
<proteinExistence type="predicted"/>
<evidence type="ECO:0000256" key="1">
    <source>
        <dbReference type="SAM" id="Phobius"/>
    </source>
</evidence>
<evidence type="ECO:0000313" key="2">
    <source>
        <dbReference type="EMBL" id="KKQ35191.1"/>
    </source>
</evidence>
<keyword evidence="1" id="KW-1133">Transmembrane helix</keyword>
<evidence type="ECO:0000313" key="3">
    <source>
        <dbReference type="Proteomes" id="UP000033876"/>
    </source>
</evidence>
<organism evidence="2 3">
    <name type="scientific">Candidatus Nomurabacteria bacterium GW2011_GWB1_37_5</name>
    <dbReference type="NCBI Taxonomy" id="1618742"/>
    <lineage>
        <taxon>Bacteria</taxon>
        <taxon>Candidatus Nomuraibacteriota</taxon>
    </lineage>
</organism>
<dbReference type="Proteomes" id="UP000033876">
    <property type="component" value="Unassembled WGS sequence"/>
</dbReference>
<keyword evidence="1" id="KW-0472">Membrane</keyword>
<accession>A0A0G0K3J5</accession>
<evidence type="ECO:0008006" key="4">
    <source>
        <dbReference type="Google" id="ProtNLM"/>
    </source>
</evidence>
<reference evidence="2 3" key="1">
    <citation type="journal article" date="2015" name="Nature">
        <title>rRNA introns, odd ribosomes, and small enigmatic genomes across a large radiation of phyla.</title>
        <authorList>
            <person name="Brown C.T."/>
            <person name="Hug L.A."/>
            <person name="Thomas B.C."/>
            <person name="Sharon I."/>
            <person name="Castelle C.J."/>
            <person name="Singh A."/>
            <person name="Wilkins M.J."/>
            <person name="Williams K.H."/>
            <person name="Banfield J.F."/>
        </authorList>
    </citation>
    <scope>NUCLEOTIDE SEQUENCE [LARGE SCALE GENOMIC DNA]</scope>
</reference>
<feature type="transmembrane region" description="Helical" evidence="1">
    <location>
        <begin position="38"/>
        <end position="56"/>
    </location>
</feature>
<dbReference type="PANTHER" id="PTHR36844:SF1">
    <property type="entry name" value="PROTEASE PRSW"/>
    <property type="match status" value="1"/>
</dbReference>
<dbReference type="InterPro" id="IPR026898">
    <property type="entry name" value="PrsW"/>
</dbReference>
<sequence length="242" mass="27004">MNSPKTIIIAALAGVLPALIWLWFWLKEDRERPEPKGLILLTFVLGMISVLLVLPLEKFASIMIMDKTGLTVALGFLEEFIKYIAASGIALKSRYADEPIDYPIYMITAALGFAAFENILFLIQPISIQETAVSLLTGNLRFLGATLLHTASSAIIGIGLGLAFYKGKFTKTIYFLVGLITAVALHSIFNFYIMKSNGENFLQVFAFLWVFTVMILLIMEKIRRMSPSIMKQISIEETAQTH</sequence>
<dbReference type="EMBL" id="LBTF01000022">
    <property type="protein sequence ID" value="KKQ35191.1"/>
    <property type="molecule type" value="Genomic_DNA"/>
</dbReference>
<feature type="transmembrane region" description="Helical" evidence="1">
    <location>
        <begin position="172"/>
        <end position="194"/>
    </location>
</feature>
<name>A0A0G0K3J5_9BACT</name>
<dbReference type="PANTHER" id="PTHR36844">
    <property type="entry name" value="PROTEASE PRSW"/>
    <property type="match status" value="1"/>
</dbReference>